<dbReference type="Gene3D" id="1.10.8.50">
    <property type="match status" value="1"/>
</dbReference>
<evidence type="ECO:0000256" key="5">
    <source>
        <dbReference type="HAMAP-Rule" id="MF_00844"/>
    </source>
</evidence>
<keyword evidence="4 5" id="KW-0648">Protein biosynthesis</keyword>
<dbReference type="InterPro" id="IPR043682">
    <property type="entry name" value="RqcH_bacterial"/>
</dbReference>
<dbReference type="FunFam" id="2.30.310.10:FF:000004">
    <property type="entry name" value="Fibronectin-binding protein A"/>
    <property type="match status" value="1"/>
</dbReference>
<name>A0A3D8TQC8_9LIST</name>
<dbReference type="Pfam" id="PF05670">
    <property type="entry name" value="NFACT-R_1"/>
    <property type="match status" value="1"/>
</dbReference>
<dbReference type="InterPro" id="IPR051608">
    <property type="entry name" value="RQC_Subunit_NEMF"/>
</dbReference>
<proteinExistence type="inferred from homology"/>
<dbReference type="PANTHER" id="PTHR15239:SF6">
    <property type="entry name" value="RIBOSOME QUALITY CONTROL COMPLEX SUBUNIT NEMF"/>
    <property type="match status" value="1"/>
</dbReference>
<dbReference type="RefSeq" id="WP_115752783.1">
    <property type="nucleotide sequence ID" value="NZ_LARY01000002.1"/>
</dbReference>
<evidence type="ECO:0000313" key="8">
    <source>
        <dbReference type="Proteomes" id="UP000257055"/>
    </source>
</evidence>
<dbReference type="Gene3D" id="3.40.970.40">
    <property type="entry name" value="fibrinogen binding protein from staphylococcus aureus domain like"/>
    <property type="match status" value="1"/>
</dbReference>
<evidence type="ECO:0000259" key="6">
    <source>
        <dbReference type="Pfam" id="PF05670"/>
    </source>
</evidence>
<comment type="caution">
    <text evidence="7">The sequence shown here is derived from an EMBL/GenBank/DDBJ whole genome shotgun (WGS) entry which is preliminary data.</text>
</comment>
<dbReference type="GO" id="GO:0072344">
    <property type="term" value="P:rescue of stalled ribosome"/>
    <property type="evidence" value="ECO:0007669"/>
    <property type="project" value="UniProtKB-UniRule"/>
</dbReference>
<keyword evidence="2 5" id="KW-0699">rRNA-binding</keyword>
<evidence type="ECO:0000313" key="7">
    <source>
        <dbReference type="EMBL" id="RDX00549.1"/>
    </source>
</evidence>
<accession>A0A3D8TQC8</accession>
<dbReference type="HAMAP" id="MF_00844_B">
    <property type="entry name" value="RqcH_B"/>
    <property type="match status" value="1"/>
</dbReference>
<reference evidence="8" key="1">
    <citation type="submission" date="2015-04" db="EMBL/GenBank/DDBJ databases">
        <authorList>
            <person name="Schardt J."/>
            <person name="Mueller-Herbst S."/>
            <person name="Scherer S."/>
            <person name="Huptas C."/>
        </authorList>
    </citation>
    <scope>NUCLEOTIDE SEQUENCE [LARGE SCALE GENOMIC DNA]</scope>
    <source>
        <strain evidence="8">Kiel-L1</strain>
    </source>
</reference>
<dbReference type="Proteomes" id="UP000257055">
    <property type="component" value="Unassembled WGS sequence"/>
</dbReference>
<evidence type="ECO:0000256" key="2">
    <source>
        <dbReference type="ARBA" id="ARBA00022730"/>
    </source>
</evidence>
<dbReference type="GO" id="GO:1990112">
    <property type="term" value="C:RQC complex"/>
    <property type="evidence" value="ECO:0007669"/>
    <property type="project" value="TreeGrafter"/>
</dbReference>
<dbReference type="Pfam" id="PF05833">
    <property type="entry name" value="NFACT_N"/>
    <property type="match status" value="1"/>
</dbReference>
<comment type="function">
    <text evidence="5">Key component of the ribosome quality control system (RQC), a ribosome-associated complex that mediates the extraction of incompletely synthesized nascent chains from stalled ribosomes and their subsequent degradation. RqcH recruits Ala-charged tRNA, and with RqcP directs the elongation of stalled nascent chains on 50S ribosomal subunits, leading to non-templated C-terminal alanine extensions (Ala tail). The Ala tail promotes nascent chain degradation. May add between 1 and at least 8 Ala residues. Binds to stalled 50S ribosomal subunits.</text>
</comment>
<comment type="subunit">
    <text evidence="5">Associates with stalled 50S ribosomal subunits. Binds to RqcP.</text>
</comment>
<evidence type="ECO:0000256" key="4">
    <source>
        <dbReference type="ARBA" id="ARBA00022917"/>
    </source>
</evidence>
<comment type="similarity">
    <text evidence="5">Belongs to the NEMF family.</text>
</comment>
<evidence type="ECO:0000256" key="1">
    <source>
        <dbReference type="ARBA" id="ARBA00022555"/>
    </source>
</evidence>
<feature type="domain" description="NFACT RNA-binding" evidence="6">
    <location>
        <begin position="452"/>
        <end position="540"/>
    </location>
</feature>
<protein>
    <recommendedName>
        <fullName evidence="5">Rqc2 homolog RqcH</fullName>
        <shortName evidence="5">RqcH</shortName>
    </recommendedName>
</protein>
<dbReference type="EMBL" id="LARY01000002">
    <property type="protein sequence ID" value="RDX00549.1"/>
    <property type="molecule type" value="Genomic_DNA"/>
</dbReference>
<sequence>MAFDAMFLKSITQEISENAESGRIMKIHQPFPHELILYIRKNRENKRLLISAHPSYARLQWTSDIPQNPAEPPMFCMLLRKHLEGAIIQNIKQIPNERILIFEILSKDDIGEKRYLDLYIEIMGRHSNITLVDREKETIIDCIKHLSPAQNSYRTLLPGVPYKLPPTGDKKDPFEVTREDFESESFDLDANLSKQLVGKFAGFSPLLAWEIELRYREMGDLFQAFSSVLAETNRFLGKNASPIEFTRAGKSDYYFMPLTSVSDSQTFSSLSALLDHFYSGKARRDRVHQMGHDLERMLSTEKAKNDLKLKKLEQTLEDSEKADRYRIMGELLTSNLHLVKKGMKDVTVQNFYEEELPDIVIPLDIQLSPSQNAQRYFTRYQKLRNSVSHVNEQIKQTNEENAYLDEILSQLETAEPEDVEEIRQELAEEGYLRLKKVKQSKKKNAAPKLDKYRSSTGLSILVGKNNKQNEYLTNKLARNQELWFHVKDLPGSHVVIQSTDPDETSIKEAAMIAAFYSKARLSGSVPVDATLVKNVKKPNGSKPGYVIYDNQTTYFTTPDEDTVLKLREV</sequence>
<dbReference type="GO" id="GO:0000049">
    <property type="term" value="F:tRNA binding"/>
    <property type="evidence" value="ECO:0007669"/>
    <property type="project" value="UniProtKB-UniRule"/>
</dbReference>
<dbReference type="GO" id="GO:0043023">
    <property type="term" value="F:ribosomal large subunit binding"/>
    <property type="evidence" value="ECO:0007669"/>
    <property type="project" value="UniProtKB-UniRule"/>
</dbReference>
<keyword evidence="3 5" id="KW-0694">RNA-binding</keyword>
<dbReference type="InterPro" id="IPR008532">
    <property type="entry name" value="NFACT_RNA-bd"/>
</dbReference>
<organism evidence="7 8">
    <name type="scientific">Listeria kieliensis</name>
    <dbReference type="NCBI Taxonomy" id="1621700"/>
    <lineage>
        <taxon>Bacteria</taxon>
        <taxon>Bacillati</taxon>
        <taxon>Bacillota</taxon>
        <taxon>Bacilli</taxon>
        <taxon>Bacillales</taxon>
        <taxon>Listeriaceae</taxon>
        <taxon>Listeria</taxon>
    </lineage>
</organism>
<dbReference type="AlphaFoldDB" id="A0A3D8TQC8"/>
<dbReference type="PANTHER" id="PTHR15239">
    <property type="entry name" value="NUCLEAR EXPORT MEDIATOR FACTOR NEMF"/>
    <property type="match status" value="1"/>
</dbReference>
<gene>
    <name evidence="5" type="primary">rqcH</name>
    <name evidence="7" type="ORF">UR08_05995</name>
</gene>
<evidence type="ECO:0000256" key="3">
    <source>
        <dbReference type="ARBA" id="ARBA00022884"/>
    </source>
</evidence>
<keyword evidence="1 5" id="KW-0820">tRNA-binding</keyword>
<keyword evidence="8" id="KW-1185">Reference proteome</keyword>
<dbReference type="GO" id="GO:0019843">
    <property type="term" value="F:rRNA binding"/>
    <property type="evidence" value="ECO:0007669"/>
    <property type="project" value="UniProtKB-UniRule"/>
</dbReference>
<dbReference type="Gene3D" id="2.30.310.10">
    <property type="entry name" value="ibrinogen binding protein from staphylococcus aureus domain"/>
    <property type="match status" value="1"/>
</dbReference>